<dbReference type="Pfam" id="PF10528">
    <property type="entry name" value="GLEYA"/>
    <property type="match status" value="1"/>
</dbReference>
<dbReference type="Proteomes" id="UP001341245">
    <property type="component" value="Unassembled WGS sequence"/>
</dbReference>
<dbReference type="InterPro" id="IPR018871">
    <property type="entry name" value="GLEYA_adhesin_domain"/>
</dbReference>
<proteinExistence type="predicted"/>
<organism evidence="2 3">
    <name type="scientific">Aureobasidium pullulans</name>
    <name type="common">Black yeast</name>
    <name type="synonym">Pullularia pullulans</name>
    <dbReference type="NCBI Taxonomy" id="5580"/>
    <lineage>
        <taxon>Eukaryota</taxon>
        <taxon>Fungi</taxon>
        <taxon>Dikarya</taxon>
        <taxon>Ascomycota</taxon>
        <taxon>Pezizomycotina</taxon>
        <taxon>Dothideomycetes</taxon>
        <taxon>Dothideomycetidae</taxon>
        <taxon>Dothideales</taxon>
        <taxon>Saccotheciaceae</taxon>
        <taxon>Aureobasidium</taxon>
    </lineage>
</organism>
<dbReference type="EMBL" id="JASGXD010000024">
    <property type="protein sequence ID" value="KAK5999458.1"/>
    <property type="molecule type" value="Genomic_DNA"/>
</dbReference>
<gene>
    <name evidence="2" type="ORF">QM012_005459</name>
</gene>
<dbReference type="Gene3D" id="2.60.120.1560">
    <property type="match status" value="1"/>
</dbReference>
<protein>
    <recommendedName>
        <fullName evidence="1">GLEYA adhesin domain-containing protein</fullName>
    </recommendedName>
</protein>
<feature type="domain" description="GLEYA adhesin" evidence="1">
    <location>
        <begin position="49"/>
        <end position="96"/>
    </location>
</feature>
<accession>A0ABR0T4Q4</accession>
<name>A0ABR0T4Q4_AURPU</name>
<evidence type="ECO:0000313" key="3">
    <source>
        <dbReference type="Proteomes" id="UP001341245"/>
    </source>
</evidence>
<evidence type="ECO:0000313" key="2">
    <source>
        <dbReference type="EMBL" id="KAK5999458.1"/>
    </source>
</evidence>
<keyword evidence="3" id="KW-1185">Reference proteome</keyword>
<comment type="caution">
    <text evidence="2">The sequence shown here is derived from an EMBL/GenBank/DDBJ whole genome shotgun (WGS) entry which is preliminary data.</text>
</comment>
<sequence length="109" mass="12031">MSVPNLNGHGKKVLVDGGDGRNGSNGDLLYYYPDDVSRYGGSDFNTNNFTFVWTGYFAHRESRSYQFCLTYAGNRQAFYIGNDAAFPCGDSSNAATPRGATTYDPRCLR</sequence>
<evidence type="ECO:0000259" key="1">
    <source>
        <dbReference type="Pfam" id="PF10528"/>
    </source>
</evidence>
<reference evidence="2 3" key="1">
    <citation type="submission" date="2023-11" db="EMBL/GenBank/DDBJ databases">
        <title>Draft genome sequence and annotation of the polyextremotolerant black yeast-like fungus Aureobasidium pullulans NRRL 62042.</title>
        <authorList>
            <person name="Dielentheis-Frenken M.R.E."/>
            <person name="Wibberg D."/>
            <person name="Blank L.M."/>
            <person name="Tiso T."/>
        </authorList>
    </citation>
    <scope>NUCLEOTIDE SEQUENCE [LARGE SCALE GENOMIC DNA]</scope>
    <source>
        <strain evidence="2 3">NRRL 62042</strain>
    </source>
</reference>